<gene>
    <name evidence="2" type="ORF">CFOL_v3_12304</name>
</gene>
<comment type="caution">
    <text evidence="2">The sequence shown here is derived from an EMBL/GenBank/DDBJ whole genome shotgun (WGS) entry which is preliminary data.</text>
</comment>
<name>A0A1Q3BLB8_CEPFO</name>
<dbReference type="Proteomes" id="UP000187406">
    <property type="component" value="Unassembled WGS sequence"/>
</dbReference>
<keyword evidence="1" id="KW-1133">Transmembrane helix</keyword>
<dbReference type="InParanoid" id="A0A1Q3BLB8"/>
<feature type="transmembrane region" description="Helical" evidence="1">
    <location>
        <begin position="25"/>
        <end position="49"/>
    </location>
</feature>
<dbReference type="EMBL" id="BDDD01000665">
    <property type="protein sequence ID" value="GAV68801.1"/>
    <property type="molecule type" value="Genomic_DNA"/>
</dbReference>
<dbReference type="AlphaFoldDB" id="A0A1Q3BLB8"/>
<accession>A0A1Q3BLB8</accession>
<feature type="transmembrane region" description="Helical" evidence="1">
    <location>
        <begin position="69"/>
        <end position="87"/>
    </location>
</feature>
<dbReference type="PANTHER" id="PTHR34947">
    <property type="entry name" value="TRANSMEMBRANE PROTEIN"/>
    <property type="match status" value="1"/>
</dbReference>
<sequence>MDRTEHVQTLSQITKSEFLKKLTQLLLSVSVFSLLFAHSPVLSLLHSLTFHFSTFPIQLFSHTLDKNCIFFLCNGLVVFLAKFSGLINSSSSKNNQSTDQTFKHYENDTTSFTLETRAPLVEGESLKPVLEDVDVNEGQEIEKLVVEEKRVLYKKERETDFFVAEDEEEEHESGLFNEEEGNGLLTTEELNKKFDDFIRKMKKELKIEAQS</sequence>
<keyword evidence="1" id="KW-0812">Transmembrane</keyword>
<keyword evidence="1" id="KW-0472">Membrane</keyword>
<reference evidence="3" key="1">
    <citation type="submission" date="2016-04" db="EMBL/GenBank/DDBJ databases">
        <title>Cephalotus genome sequencing.</title>
        <authorList>
            <person name="Fukushima K."/>
            <person name="Hasebe M."/>
            <person name="Fang X."/>
        </authorList>
    </citation>
    <scope>NUCLEOTIDE SEQUENCE [LARGE SCALE GENOMIC DNA]</scope>
    <source>
        <strain evidence="3">cv. St1</strain>
    </source>
</reference>
<dbReference type="OrthoDB" id="1727102at2759"/>
<evidence type="ECO:0000256" key="1">
    <source>
        <dbReference type="SAM" id="Phobius"/>
    </source>
</evidence>
<dbReference type="PANTHER" id="PTHR34947:SF2">
    <property type="entry name" value="TRANSMEMBRANE PROTEIN"/>
    <property type="match status" value="1"/>
</dbReference>
<keyword evidence="3" id="KW-1185">Reference proteome</keyword>
<evidence type="ECO:0000313" key="2">
    <source>
        <dbReference type="EMBL" id="GAV68801.1"/>
    </source>
</evidence>
<proteinExistence type="predicted"/>
<protein>
    <submittedName>
        <fullName evidence="2">Uncharacterized protein</fullName>
    </submittedName>
</protein>
<evidence type="ECO:0000313" key="3">
    <source>
        <dbReference type="Proteomes" id="UP000187406"/>
    </source>
</evidence>
<organism evidence="2 3">
    <name type="scientific">Cephalotus follicularis</name>
    <name type="common">Albany pitcher plant</name>
    <dbReference type="NCBI Taxonomy" id="3775"/>
    <lineage>
        <taxon>Eukaryota</taxon>
        <taxon>Viridiplantae</taxon>
        <taxon>Streptophyta</taxon>
        <taxon>Embryophyta</taxon>
        <taxon>Tracheophyta</taxon>
        <taxon>Spermatophyta</taxon>
        <taxon>Magnoliopsida</taxon>
        <taxon>eudicotyledons</taxon>
        <taxon>Gunneridae</taxon>
        <taxon>Pentapetalae</taxon>
        <taxon>rosids</taxon>
        <taxon>fabids</taxon>
        <taxon>Oxalidales</taxon>
        <taxon>Cephalotaceae</taxon>
        <taxon>Cephalotus</taxon>
    </lineage>
</organism>
<dbReference type="STRING" id="3775.A0A1Q3BLB8"/>